<dbReference type="Gene3D" id="3.30.379.10">
    <property type="entry name" value="Chitobiase/beta-hexosaminidase domain 2-like"/>
    <property type="match status" value="1"/>
</dbReference>
<keyword evidence="6 11" id="KW-0378">Hydrolase</keyword>
<dbReference type="Pfam" id="PF03160">
    <property type="entry name" value="Calx-beta"/>
    <property type="match status" value="1"/>
</dbReference>
<dbReference type="Gene3D" id="2.60.120.200">
    <property type="match status" value="1"/>
</dbReference>
<dbReference type="SUPFAM" id="SSF51445">
    <property type="entry name" value="(Trans)glycosidases"/>
    <property type="match status" value="2"/>
</dbReference>
<dbReference type="SMART" id="SM00812">
    <property type="entry name" value="Alpha_L_fucos"/>
    <property type="match status" value="1"/>
</dbReference>
<dbReference type="InterPro" id="IPR057739">
    <property type="entry name" value="Glyco_hydro_29_N"/>
</dbReference>
<dbReference type="InterPro" id="IPR000421">
    <property type="entry name" value="FA58C"/>
</dbReference>
<evidence type="ECO:0000256" key="5">
    <source>
        <dbReference type="ARBA" id="ARBA00022737"/>
    </source>
</evidence>
<keyword evidence="8" id="KW-0326">Glycosidase</keyword>
<dbReference type="InterPro" id="IPR015882">
    <property type="entry name" value="HEX_bac_N"/>
</dbReference>
<keyword evidence="5" id="KW-0677">Repeat</keyword>
<comment type="similarity">
    <text evidence="1">Belongs to the glycosyl hydrolase 20 family.</text>
</comment>
<dbReference type="SUPFAM" id="SSF55545">
    <property type="entry name" value="beta-N-acetylhexosaminidase-like domain"/>
    <property type="match status" value="1"/>
</dbReference>
<dbReference type="InterPro" id="IPR003644">
    <property type="entry name" value="Calx_beta"/>
</dbReference>
<evidence type="ECO:0000256" key="7">
    <source>
        <dbReference type="ARBA" id="ARBA00022837"/>
    </source>
</evidence>
<protein>
    <recommendedName>
        <fullName evidence="3">alpha-L-fucosidase</fullName>
        <ecNumber evidence="3">3.2.1.51</ecNumber>
    </recommendedName>
</protein>
<organism evidence="11 12">
    <name type="scientific">Clostridium tarantellae</name>
    <dbReference type="NCBI Taxonomy" id="39493"/>
    <lineage>
        <taxon>Bacteria</taxon>
        <taxon>Bacillati</taxon>
        <taxon>Bacillota</taxon>
        <taxon>Clostridia</taxon>
        <taxon>Eubacteriales</taxon>
        <taxon>Clostridiaceae</taxon>
        <taxon>Clostridium</taxon>
    </lineage>
</organism>
<dbReference type="Pfam" id="PF13385">
    <property type="entry name" value="Laminin_G_3"/>
    <property type="match status" value="1"/>
</dbReference>
<dbReference type="PRINTS" id="PR00738">
    <property type="entry name" value="GLHYDRLASE20"/>
</dbReference>
<evidence type="ECO:0000256" key="3">
    <source>
        <dbReference type="ARBA" id="ARBA00012662"/>
    </source>
</evidence>
<dbReference type="GO" id="GO:0004563">
    <property type="term" value="F:beta-N-acetylhexosaminidase activity"/>
    <property type="evidence" value="ECO:0007669"/>
    <property type="project" value="InterPro"/>
</dbReference>
<comment type="caution">
    <text evidence="11">The sequence shown here is derived from an EMBL/GenBank/DDBJ whole genome shotgun (WGS) entry which is preliminary data.</text>
</comment>
<evidence type="ECO:0000256" key="9">
    <source>
        <dbReference type="PIRSR" id="PIRSR625705-1"/>
    </source>
</evidence>
<comment type="similarity">
    <text evidence="2">Belongs to the glycosyl hydrolase 29 family.</text>
</comment>
<dbReference type="Gene3D" id="2.60.120.260">
    <property type="entry name" value="Galactose-binding domain-like"/>
    <property type="match status" value="5"/>
</dbReference>
<dbReference type="SUPFAM" id="SSF141072">
    <property type="entry name" value="CalX-like"/>
    <property type="match status" value="1"/>
</dbReference>
<dbReference type="Pfam" id="PF00728">
    <property type="entry name" value="Glyco_hydro_20"/>
    <property type="match status" value="1"/>
</dbReference>
<sequence>MDKDKENLINDFKIQSMDSTSSYTSFLNDGNVGTEINEFNFSSGWNYEKFTGDEAYERDNHWTVQIGATVGIKFIASKFYIVAIKDPGHGIMTISIDDGVERDIDLYSSERTFKQVVFESEVLNNNYHKVIIKCSGRKNANARGIAASIDGIFILNNNSIIPPFGALPTNEQVEYQKEELTAFIHFGVNTFTDREWGTGGENPQIFNPSDLNTDQWIKSLADAEFKRVILTAKHHDGFCLWNSAYTSHDVGSSPWMSGSGDVVKLMSKSCEKYGVKFGVYLSPWDANSKYYGTGDAYNKYYMDQLTELLTNYGTIAEVWMDGAKGTNVNQDYKFNEWFTLIKKLQPECEIFSPQGPDIRWIGNENGYAGEPCWSTINVEKMKQQEIPSYLNNGEEGGPDWIVGESDVSIRPGWFYHSSQDASVKSLSKLIDIYFKSVGRNSVLLLNVPPDKRGLFHENDVNRLKEFGDAIKGTFAINLALNKSVIVDSIYNDSVDFNGNKMVDGNFETYWAPKEGATTGTFELDLGEITTFDVISLQEYIPLGQRVAEFNVQVEQIEQKESWVEVFSGKTIGYKRLIRLAPMAAQKIKVNITRSLATPLINSIGVYKQPDNISLPSQPLGTELLNDGNIGTQINEFNFSSGWNYEKLTSGEAYEGDNHWTVQTGATVEVKFIATKFYIVAIKDPSHGIMTISIDDGAEIDIDLYSSERTFKRVVFKSEELNNTQHKVKIKCSGRKNTNARGVAASIDGIFIEIPKTLSFINDGSMGTGINEFNFSSGWNYEVLTNNDNYNKDAHWTLQVGATATVNFIGTKFYMIATKDPGHGIMEVSIDNNSFMDVDLYSDIRIGKQIVFESTDLTNGNHSILIKCSGRKNANARGVAASIDGIFALNNNGAGLLEIEKKEYTFNENVGVATFKVLRKGGTLGRVEIDYGTFPGTALNGVNYQPWSGTLSFSDGEKEKVINITIINTNSITTPKNFTLKLSNPLGDAVIGINSEININLQEVTTTVTTVTDISNINLALNKKAVSSANETSTLTANYITDGDTLSKNSRWSSGNFNNGQQWIYIDLEKITEFDKVRIYWEGANATIYRIEVSNDANTWTSVYRTINGTGGIEAVSLTSKQNARYVRIYCEKNNPAVWYTVSIYEVEIYNGEFPNDVAKIIGEIKGFTVKKGDNKLNLPAVPYGFKIEIDGTNFNGIIDKKANIYSPLTDTLIIITVKVSDNEERYLTKDFDILVPGAYSTNEGTNEKPNVIPNIREWVSGNGVFYVTNTSRIVIDKDYSEDLNKIAIKFKNDYKEITGNDIQVVIGDPKEGDFYITLYCEDNGIGKEGYYIYITDYVRVEAISKTGIFYSTRTILQILKQYNNIVKGIIRDYPKYKSRGFMLDVGRKFITMDYLKQYLEVMAWYKMNEFQIHINDNYIWITEDTWRIDYEAFRLECETYPGLTATDGYYTKDEYSNFVKLAKEYGVQIITELDTPAHSLSFIKYNESLALGTGKGRDHLDVQNPETYGFVDNLFNEYLGGDDPILGYNNFHIGTDEYFGSAEQIDSFRGYTNYYLKQIRDEYGITPRLWGSLNKTPGKTSIISDGVIMNIWNLIWADAKDMINRGYNIINSIDSQLYIVPLAGYYRDYLDIKNLYENWNANNFGAYSISENHPQLFGAMFAVWNDMIGKKANGICELDIYDRALPATQVVAEKLWAGKTNKTFNEFNDICKKLSDIPNSNLRYNVKSMTNTIIKYTFEDINISNIADTSGNNYNGIGKNVDLVLGKNGKGIKLNGETSYIQTPINNKGPMYTISMWINKDANGDYSEQILLESSISIFKAVQKVTGNLGFSREGYDYSFNYKLPENQWVKLTLVGRLQEIKLYVNDILKDTINMQNGGKVGTFIFPLNRIGSLSKAFKGIIDEFLIENI</sequence>
<gene>
    <name evidence="11" type="ORF">GBZ86_07590</name>
</gene>
<dbReference type="PANTHER" id="PTHR10030">
    <property type="entry name" value="ALPHA-L-FUCOSIDASE"/>
    <property type="match status" value="1"/>
</dbReference>
<dbReference type="FunFam" id="3.20.20.80:FF:000052">
    <property type="entry name" value="Putative alpha-L-fucosidase 1"/>
    <property type="match status" value="1"/>
</dbReference>
<keyword evidence="12" id="KW-1185">Reference proteome</keyword>
<dbReference type="InterPro" id="IPR029018">
    <property type="entry name" value="Hex-like_dom2"/>
</dbReference>
<dbReference type="GO" id="GO:0007154">
    <property type="term" value="P:cell communication"/>
    <property type="evidence" value="ECO:0007669"/>
    <property type="project" value="InterPro"/>
</dbReference>
<dbReference type="Gene3D" id="3.20.20.80">
    <property type="entry name" value="Glycosidases"/>
    <property type="match status" value="2"/>
</dbReference>
<dbReference type="InterPro" id="IPR017853">
    <property type="entry name" value="GH"/>
</dbReference>
<accession>A0A6I1MTQ8</accession>
<dbReference type="InterPro" id="IPR015883">
    <property type="entry name" value="Glyco_hydro_20_cat"/>
</dbReference>
<feature type="active site" description="Proton donor" evidence="9">
    <location>
        <position position="1537"/>
    </location>
</feature>
<dbReference type="EC" id="3.2.1.51" evidence="3"/>
<evidence type="ECO:0000256" key="4">
    <source>
        <dbReference type="ARBA" id="ARBA00022729"/>
    </source>
</evidence>
<dbReference type="CDD" id="cd06564">
    <property type="entry name" value="GH20_DspB_LnbB-like"/>
    <property type="match status" value="1"/>
</dbReference>
<dbReference type="GO" id="GO:0005764">
    <property type="term" value="C:lysosome"/>
    <property type="evidence" value="ECO:0007669"/>
    <property type="project" value="TreeGrafter"/>
</dbReference>
<dbReference type="RefSeq" id="WP_152889302.1">
    <property type="nucleotide sequence ID" value="NZ_WHJC01000086.1"/>
</dbReference>
<dbReference type="Proteomes" id="UP000430345">
    <property type="component" value="Unassembled WGS sequence"/>
</dbReference>
<evidence type="ECO:0000256" key="6">
    <source>
        <dbReference type="ARBA" id="ARBA00022801"/>
    </source>
</evidence>
<dbReference type="GO" id="GO:0006004">
    <property type="term" value="P:fucose metabolic process"/>
    <property type="evidence" value="ECO:0007669"/>
    <property type="project" value="TreeGrafter"/>
</dbReference>
<evidence type="ECO:0000256" key="8">
    <source>
        <dbReference type="ARBA" id="ARBA00023295"/>
    </source>
</evidence>
<dbReference type="SUPFAM" id="SSF49899">
    <property type="entry name" value="Concanavalin A-like lectins/glucanases"/>
    <property type="match status" value="1"/>
</dbReference>
<dbReference type="PROSITE" id="PS50022">
    <property type="entry name" value="FA58C_3"/>
    <property type="match status" value="1"/>
</dbReference>
<dbReference type="Gene3D" id="2.60.40.2030">
    <property type="match status" value="1"/>
</dbReference>
<evidence type="ECO:0000313" key="12">
    <source>
        <dbReference type="Proteomes" id="UP000430345"/>
    </source>
</evidence>
<dbReference type="InterPro" id="IPR008979">
    <property type="entry name" value="Galactose-bd-like_sf"/>
</dbReference>
<dbReference type="Pfam" id="PF02838">
    <property type="entry name" value="Glyco_hydro_20b"/>
    <property type="match status" value="1"/>
</dbReference>
<keyword evidence="7" id="KW-0106">Calcium</keyword>
<dbReference type="GO" id="GO:0016020">
    <property type="term" value="C:membrane"/>
    <property type="evidence" value="ECO:0007669"/>
    <property type="project" value="InterPro"/>
</dbReference>
<dbReference type="GO" id="GO:0004560">
    <property type="term" value="F:alpha-L-fucosidase activity"/>
    <property type="evidence" value="ECO:0007669"/>
    <property type="project" value="InterPro"/>
</dbReference>
<proteinExistence type="inferred from homology"/>
<dbReference type="SUPFAM" id="SSF49785">
    <property type="entry name" value="Galactose-binding domain-like"/>
    <property type="match status" value="2"/>
</dbReference>
<feature type="domain" description="F5/8 type C" evidence="10">
    <location>
        <begin position="1008"/>
        <end position="1151"/>
    </location>
</feature>
<dbReference type="InterPro" id="IPR038081">
    <property type="entry name" value="CalX-like_sf"/>
</dbReference>
<dbReference type="SMART" id="SM00237">
    <property type="entry name" value="Calx_beta"/>
    <property type="match status" value="1"/>
</dbReference>
<dbReference type="EMBL" id="WHJC01000086">
    <property type="protein sequence ID" value="MPQ43619.1"/>
    <property type="molecule type" value="Genomic_DNA"/>
</dbReference>
<evidence type="ECO:0000256" key="1">
    <source>
        <dbReference type="ARBA" id="ARBA00006285"/>
    </source>
</evidence>
<dbReference type="Pfam" id="PF01120">
    <property type="entry name" value="Alpha_L_fucos"/>
    <property type="match status" value="1"/>
</dbReference>
<dbReference type="PANTHER" id="PTHR10030:SF37">
    <property type="entry name" value="ALPHA-L-FUCOSIDASE-RELATED"/>
    <property type="match status" value="1"/>
</dbReference>
<evidence type="ECO:0000256" key="2">
    <source>
        <dbReference type="ARBA" id="ARBA00007951"/>
    </source>
</evidence>
<keyword evidence="4" id="KW-0732">Signal</keyword>
<name>A0A6I1MTQ8_9CLOT</name>
<evidence type="ECO:0000313" key="11">
    <source>
        <dbReference type="EMBL" id="MPQ43619.1"/>
    </source>
</evidence>
<dbReference type="InterPro" id="IPR000933">
    <property type="entry name" value="Glyco_hydro_29"/>
</dbReference>
<reference evidence="11 12" key="1">
    <citation type="submission" date="2019-10" db="EMBL/GenBank/DDBJ databases">
        <title>The Genome Sequence of Clostridium tarantellae Isolated from Fish Brain.</title>
        <authorList>
            <person name="Bano L."/>
            <person name="Kiel M."/>
            <person name="Sales G."/>
            <person name="Doxey A.C."/>
            <person name="Mansfield M.J."/>
            <person name="Schiavone M."/>
            <person name="Rossetto O."/>
            <person name="Pirazzini M."/>
            <person name="Dobrindt U."/>
            <person name="Montecucco C."/>
        </authorList>
    </citation>
    <scope>NUCLEOTIDE SEQUENCE [LARGE SCALE GENOMIC DNA]</scope>
    <source>
        <strain evidence="11 12">DSM 3997</strain>
    </source>
</reference>
<dbReference type="GO" id="GO:0016139">
    <property type="term" value="P:glycoside catabolic process"/>
    <property type="evidence" value="ECO:0007669"/>
    <property type="project" value="TreeGrafter"/>
</dbReference>
<dbReference type="InterPro" id="IPR013320">
    <property type="entry name" value="ConA-like_dom_sf"/>
</dbReference>
<dbReference type="OrthoDB" id="1098018at2"/>
<dbReference type="InterPro" id="IPR025705">
    <property type="entry name" value="Beta_hexosaminidase_sua/sub"/>
</dbReference>
<dbReference type="Pfam" id="PF00754">
    <property type="entry name" value="F5_F8_type_C"/>
    <property type="match status" value="2"/>
</dbReference>
<evidence type="ECO:0000259" key="10">
    <source>
        <dbReference type="PROSITE" id="PS50022"/>
    </source>
</evidence>